<evidence type="ECO:0000259" key="3">
    <source>
        <dbReference type="Pfam" id="PF19032"/>
    </source>
</evidence>
<dbReference type="InterPro" id="IPR043987">
    <property type="entry name" value="CCZ1/INTU/HSP4_longin_1"/>
</dbReference>
<reference evidence="5" key="1">
    <citation type="submission" date="2014-05" db="EMBL/GenBank/DDBJ databases">
        <authorList>
            <person name="Chronopoulou M."/>
        </authorList>
    </citation>
    <scope>NUCLEOTIDE SEQUENCE</scope>
    <source>
        <tissue evidence="5">Whole organism</tissue>
    </source>
</reference>
<accession>A0A0K2UA88</accession>
<name>A0A0K2UA88_LEPSM</name>
<dbReference type="AlphaFoldDB" id="A0A0K2UA88"/>
<dbReference type="InterPro" id="IPR043988">
    <property type="entry name" value="CCZ1/INTU_longin_2"/>
</dbReference>
<sequence>MKTAKMEARNNKMRILRFFLFNTELKCREGEENKKIIYYWSRDIEAIDTQCRFIGLMEGVIRFGSVFSQTSLIKCLSTQKTRTVFFSPEPHITIVMTVSVPCKVVPSKKNLLEFRSENMDINTYRSVLTRSYNMFQFFNGPNISSDSKCISHFFQQLIPSINIPSSGIFDLLPSIRFLTLGSSSFLKVTTLVNKIENMLEQHIHSVTFIHEEKIVWSSLQQEHLILLYNYLKTSVLSRETKDSKTNLQNPFQGHCGSFIVGQSGIESNSSSIPFIQLESNEYQLLVYGALQSLVVLTIFPLDKNDLQNVLKELDSFLGPSLTTLSADLCDVFGKVEDQSLCADPDIFENRFLYYNASNRALKSTIIPHARDQPLHCKVMCDLFSDIQKISNSVRIGNEHFFLELDVKSSNNQWVVGRKSGDRLFFVTTDRNSNLIELSDNVEKIVNDEFKNICLLDK</sequence>
<protein>
    <submittedName>
        <fullName evidence="5">Vacuolar fusion protein CCZ1 homolog [Aplysia californica]</fullName>
    </submittedName>
</protein>
<dbReference type="OrthoDB" id="240546at2759"/>
<feature type="domain" description="CCZ1/INTU second Longin" evidence="3">
    <location>
        <begin position="203"/>
        <end position="298"/>
    </location>
</feature>
<proteinExistence type="inferred from homology"/>
<dbReference type="Pfam" id="PF19033">
    <property type="entry name" value="Intu_longin_3"/>
    <property type="match status" value="1"/>
</dbReference>
<dbReference type="EMBL" id="HACA01017619">
    <property type="protein sequence ID" value="CDW34980.1"/>
    <property type="molecule type" value="Transcribed_RNA"/>
</dbReference>
<evidence type="ECO:0000259" key="4">
    <source>
        <dbReference type="Pfam" id="PF19033"/>
    </source>
</evidence>
<dbReference type="PANTHER" id="PTHR13056">
    <property type="entry name" value="VACUOLAR FUSION PROTEIN CCZ1 HOMOLOG-RELATED"/>
    <property type="match status" value="1"/>
</dbReference>
<dbReference type="Pfam" id="PF19031">
    <property type="entry name" value="Intu_longin_1"/>
    <property type="match status" value="1"/>
</dbReference>
<dbReference type="PANTHER" id="PTHR13056:SF0">
    <property type="entry name" value="VACUOLAR FUSION PROTEIN CCZ1 HOMOLOG-RELATED"/>
    <property type="match status" value="1"/>
</dbReference>
<dbReference type="GO" id="GO:0035658">
    <property type="term" value="C:Mon1-Ccz1 complex"/>
    <property type="evidence" value="ECO:0007669"/>
    <property type="project" value="InterPro"/>
</dbReference>
<evidence type="ECO:0000259" key="2">
    <source>
        <dbReference type="Pfam" id="PF19031"/>
    </source>
</evidence>
<dbReference type="InterPro" id="IPR013176">
    <property type="entry name" value="Ccz1"/>
</dbReference>
<dbReference type="Pfam" id="PF19032">
    <property type="entry name" value="Intu_longin_2"/>
    <property type="match status" value="1"/>
</dbReference>
<dbReference type="GO" id="GO:0016192">
    <property type="term" value="P:vesicle-mediated transport"/>
    <property type="evidence" value="ECO:0007669"/>
    <property type="project" value="InterPro"/>
</dbReference>
<feature type="domain" description="CCZ1/INTU/HPS4 third Longin" evidence="4">
    <location>
        <begin position="350"/>
        <end position="443"/>
    </location>
</feature>
<comment type="similarity">
    <text evidence="1">Belongs to the CCZ1 family.</text>
</comment>
<feature type="domain" description="CCZ1/INTU/HSP4 first Longin" evidence="2">
    <location>
        <begin position="18"/>
        <end position="140"/>
    </location>
</feature>
<organism evidence="5">
    <name type="scientific">Lepeophtheirus salmonis</name>
    <name type="common">Salmon louse</name>
    <name type="synonym">Caligus salmonis</name>
    <dbReference type="NCBI Taxonomy" id="72036"/>
    <lineage>
        <taxon>Eukaryota</taxon>
        <taxon>Metazoa</taxon>
        <taxon>Ecdysozoa</taxon>
        <taxon>Arthropoda</taxon>
        <taxon>Crustacea</taxon>
        <taxon>Multicrustacea</taxon>
        <taxon>Hexanauplia</taxon>
        <taxon>Copepoda</taxon>
        <taxon>Siphonostomatoida</taxon>
        <taxon>Caligidae</taxon>
        <taxon>Lepeophtheirus</taxon>
    </lineage>
</organism>
<dbReference type="InterPro" id="IPR043989">
    <property type="entry name" value="CCZ1/INTU/HSP4_longin_3"/>
</dbReference>
<dbReference type="OMA" id="DCQALHT"/>
<evidence type="ECO:0000313" key="5">
    <source>
        <dbReference type="EMBL" id="CDW34980.1"/>
    </source>
</evidence>
<evidence type="ECO:0000256" key="1">
    <source>
        <dbReference type="ARBA" id="ARBA00005352"/>
    </source>
</evidence>